<keyword evidence="7" id="KW-0998">Cell outer membrane</keyword>
<evidence type="ECO:0000259" key="11">
    <source>
        <dbReference type="Pfam" id="PF07715"/>
    </source>
</evidence>
<sequence length="823" mass="91767">MNSTSTLTKNPNYPALAAFFVVAYLSLASAFAQNTGTILGNVKDKRTQEVLIGVTVQVEGTNQGTTTDTEGKFKLSLPVGSYNLKATFVGYKATSKFNIVLTSGNAQQINFELEEDAVQLAETKVVFNRSISVASVETPNSIQKLTTEEIKNNPGGNFDISRVIQVLPGVGGTAGSVGGFRNDLIIRGGGPNENVFYLDGVEIPVINHFATQGSSGGPTGILNVSFIEDATLSSSSFNARYDNALSSVLQFRQREGNPERVQGNIRVSSTEIAGTLEGPISAKTTFLASVRRSYLQFLFKAIDLPIRPNYWDFQYKVTHKINKKTTLTAIGVGAIDEFTFAVPQESSPEKEYILRSNPNINQWNYTTGFSLKRLLENGFMNVSLSRNMFNNRLDRFEDNRQGDERYRALKSNSQEIENKLRIDVNKFIGKWEYSYGAVLQYVKYNNDFFNVLRREITNSQGQIVQPGITVTFNTAIDFFKYGAFAQVNRKLLNDRLNLSAGLRTDMNSFTTNGNNPLETLSPRLSASYQVSDKWRLNASVGRYFKTPIYTVLGYRQDGNLVNKSNKYIRSDHVVAGLEFIPTPTTRITLEGFSKIYDNYPVSVRDGISLANQGGNFGAIGNEAVTSTGKGRSRGIEFFVQQKLTKNFFGVLSYTYFQSEFSGKDGKYVASAWDTRNLVSTQLGYKFKRGWELGLKWLYQGGAPYTPFDLVTSQRTYLTSGVGTEDYTRLNSQRLKAFSRVDFRVDKKWNYKKMSIDLFFDFQNALLTANPAFPQYTFERTADNSGFKTNDGQALRLDGSNAIPLILANEDANFTPALGLVIEF</sequence>
<feature type="chain" id="PRO_5016993431" evidence="9">
    <location>
        <begin position="33"/>
        <end position="823"/>
    </location>
</feature>
<reference evidence="12 13" key="1">
    <citation type="submission" date="2018-07" db="EMBL/GenBank/DDBJ databases">
        <title>Genome analysis of Runella aurantiaca.</title>
        <authorList>
            <person name="Yang X."/>
        </authorList>
    </citation>
    <scope>NUCLEOTIDE SEQUENCE [LARGE SCALE GENOMIC DNA]</scope>
    <source>
        <strain evidence="12 13">YX9</strain>
    </source>
</reference>
<dbReference type="RefSeq" id="WP_114460977.1">
    <property type="nucleotide sequence ID" value="NZ_QPIW01000006.1"/>
</dbReference>
<accession>A0A369IHT0</accession>
<keyword evidence="13" id="KW-1185">Reference proteome</keyword>
<keyword evidence="3" id="KW-1134">Transmembrane beta strand</keyword>
<evidence type="ECO:0000256" key="9">
    <source>
        <dbReference type="SAM" id="SignalP"/>
    </source>
</evidence>
<keyword evidence="5 8" id="KW-0798">TonB box</keyword>
<evidence type="ECO:0000256" key="7">
    <source>
        <dbReference type="ARBA" id="ARBA00023237"/>
    </source>
</evidence>
<comment type="similarity">
    <text evidence="8">Belongs to the TonB-dependent receptor family.</text>
</comment>
<feature type="domain" description="TonB-dependent receptor-like beta-barrel" evidence="10">
    <location>
        <begin position="352"/>
        <end position="760"/>
    </location>
</feature>
<gene>
    <name evidence="12" type="ORF">DVG78_10220</name>
</gene>
<evidence type="ECO:0000313" key="12">
    <source>
        <dbReference type="EMBL" id="RDB06196.1"/>
    </source>
</evidence>
<evidence type="ECO:0000256" key="3">
    <source>
        <dbReference type="ARBA" id="ARBA00022452"/>
    </source>
</evidence>
<feature type="domain" description="TonB-dependent receptor plug" evidence="11">
    <location>
        <begin position="137"/>
        <end position="242"/>
    </location>
</feature>
<dbReference type="Proteomes" id="UP000253141">
    <property type="component" value="Unassembled WGS sequence"/>
</dbReference>
<evidence type="ECO:0000256" key="1">
    <source>
        <dbReference type="ARBA" id="ARBA00004571"/>
    </source>
</evidence>
<comment type="subcellular location">
    <subcellularLocation>
        <location evidence="1">Cell outer membrane</location>
        <topology evidence="1">Multi-pass membrane protein</topology>
    </subcellularLocation>
</comment>
<dbReference type="OrthoDB" id="9804995at2"/>
<dbReference type="InterPro" id="IPR037066">
    <property type="entry name" value="Plug_dom_sf"/>
</dbReference>
<dbReference type="GO" id="GO:0044718">
    <property type="term" value="P:siderophore transmembrane transport"/>
    <property type="evidence" value="ECO:0007669"/>
    <property type="project" value="TreeGrafter"/>
</dbReference>
<dbReference type="PANTHER" id="PTHR30069:SF57">
    <property type="entry name" value="TONB-DEPENDENT RECEPTOR"/>
    <property type="match status" value="1"/>
</dbReference>
<dbReference type="Pfam" id="PF00593">
    <property type="entry name" value="TonB_dep_Rec_b-barrel"/>
    <property type="match status" value="1"/>
</dbReference>
<keyword evidence="6 8" id="KW-0472">Membrane</keyword>
<dbReference type="Gene3D" id="2.170.130.10">
    <property type="entry name" value="TonB-dependent receptor, plug domain"/>
    <property type="match status" value="1"/>
</dbReference>
<evidence type="ECO:0000256" key="5">
    <source>
        <dbReference type="ARBA" id="ARBA00023077"/>
    </source>
</evidence>
<evidence type="ECO:0000256" key="4">
    <source>
        <dbReference type="ARBA" id="ARBA00022692"/>
    </source>
</evidence>
<feature type="signal peptide" evidence="9">
    <location>
        <begin position="1"/>
        <end position="32"/>
    </location>
</feature>
<keyword evidence="12" id="KW-0675">Receptor</keyword>
<name>A0A369IHT0_9BACT</name>
<keyword evidence="9" id="KW-0732">Signal</keyword>
<dbReference type="Gene3D" id="2.60.40.1120">
    <property type="entry name" value="Carboxypeptidase-like, regulatory domain"/>
    <property type="match status" value="1"/>
</dbReference>
<comment type="caution">
    <text evidence="12">The sequence shown here is derived from an EMBL/GenBank/DDBJ whole genome shotgun (WGS) entry which is preliminary data.</text>
</comment>
<evidence type="ECO:0000256" key="8">
    <source>
        <dbReference type="RuleBase" id="RU003357"/>
    </source>
</evidence>
<keyword evidence="2" id="KW-0813">Transport</keyword>
<evidence type="ECO:0000256" key="6">
    <source>
        <dbReference type="ARBA" id="ARBA00023136"/>
    </source>
</evidence>
<dbReference type="AlphaFoldDB" id="A0A369IHT0"/>
<dbReference type="Gene3D" id="2.40.170.20">
    <property type="entry name" value="TonB-dependent receptor, beta-barrel domain"/>
    <property type="match status" value="1"/>
</dbReference>
<evidence type="ECO:0000313" key="13">
    <source>
        <dbReference type="Proteomes" id="UP000253141"/>
    </source>
</evidence>
<dbReference type="GO" id="GO:0015344">
    <property type="term" value="F:siderophore uptake transmembrane transporter activity"/>
    <property type="evidence" value="ECO:0007669"/>
    <property type="project" value="TreeGrafter"/>
</dbReference>
<dbReference type="InterPro" id="IPR000531">
    <property type="entry name" value="Beta-barrel_TonB"/>
</dbReference>
<evidence type="ECO:0000259" key="10">
    <source>
        <dbReference type="Pfam" id="PF00593"/>
    </source>
</evidence>
<dbReference type="InterPro" id="IPR036942">
    <property type="entry name" value="Beta-barrel_TonB_sf"/>
</dbReference>
<dbReference type="GO" id="GO:0009279">
    <property type="term" value="C:cell outer membrane"/>
    <property type="evidence" value="ECO:0007669"/>
    <property type="project" value="UniProtKB-SubCell"/>
</dbReference>
<keyword evidence="4" id="KW-0812">Transmembrane</keyword>
<protein>
    <submittedName>
        <fullName evidence="12">TonB-dependent receptor</fullName>
    </submittedName>
</protein>
<evidence type="ECO:0000256" key="2">
    <source>
        <dbReference type="ARBA" id="ARBA00022448"/>
    </source>
</evidence>
<dbReference type="PANTHER" id="PTHR30069">
    <property type="entry name" value="TONB-DEPENDENT OUTER MEMBRANE RECEPTOR"/>
    <property type="match status" value="1"/>
</dbReference>
<dbReference type="EMBL" id="QPIW01000006">
    <property type="protein sequence ID" value="RDB06196.1"/>
    <property type="molecule type" value="Genomic_DNA"/>
</dbReference>
<dbReference type="InterPro" id="IPR012910">
    <property type="entry name" value="Plug_dom"/>
</dbReference>
<dbReference type="InterPro" id="IPR008969">
    <property type="entry name" value="CarboxyPept-like_regulatory"/>
</dbReference>
<dbReference type="Pfam" id="PF13715">
    <property type="entry name" value="CarbopepD_reg_2"/>
    <property type="match status" value="1"/>
</dbReference>
<proteinExistence type="inferred from homology"/>
<dbReference type="SUPFAM" id="SSF49464">
    <property type="entry name" value="Carboxypeptidase regulatory domain-like"/>
    <property type="match status" value="1"/>
</dbReference>
<organism evidence="12 13">
    <name type="scientific">Runella aurantiaca</name>
    <dbReference type="NCBI Taxonomy" id="2282308"/>
    <lineage>
        <taxon>Bacteria</taxon>
        <taxon>Pseudomonadati</taxon>
        <taxon>Bacteroidota</taxon>
        <taxon>Cytophagia</taxon>
        <taxon>Cytophagales</taxon>
        <taxon>Spirosomataceae</taxon>
        <taxon>Runella</taxon>
    </lineage>
</organism>
<dbReference type="Pfam" id="PF07715">
    <property type="entry name" value="Plug"/>
    <property type="match status" value="1"/>
</dbReference>
<dbReference type="SUPFAM" id="SSF56935">
    <property type="entry name" value="Porins"/>
    <property type="match status" value="1"/>
</dbReference>
<dbReference type="InterPro" id="IPR039426">
    <property type="entry name" value="TonB-dep_rcpt-like"/>
</dbReference>